<dbReference type="EMBL" id="KN832992">
    <property type="protein sequence ID" value="KIM83041.1"/>
    <property type="molecule type" value="Genomic_DNA"/>
</dbReference>
<reference evidence="1 2" key="1">
    <citation type="submission" date="2014-04" db="EMBL/GenBank/DDBJ databases">
        <authorList>
            <consortium name="DOE Joint Genome Institute"/>
            <person name="Kuo A."/>
            <person name="Tarkka M."/>
            <person name="Buscot F."/>
            <person name="Kohler A."/>
            <person name="Nagy L.G."/>
            <person name="Floudas D."/>
            <person name="Copeland A."/>
            <person name="Barry K.W."/>
            <person name="Cichocki N."/>
            <person name="Veneault-Fourrey C."/>
            <person name="LaButti K."/>
            <person name="Lindquist E.A."/>
            <person name="Lipzen A."/>
            <person name="Lundell T."/>
            <person name="Morin E."/>
            <person name="Murat C."/>
            <person name="Sun H."/>
            <person name="Tunlid A."/>
            <person name="Henrissat B."/>
            <person name="Grigoriev I.V."/>
            <person name="Hibbett D.S."/>
            <person name="Martin F."/>
            <person name="Nordberg H.P."/>
            <person name="Cantor M.N."/>
            <person name="Hua S.X."/>
        </authorList>
    </citation>
    <scope>NUCLEOTIDE SEQUENCE [LARGE SCALE GENOMIC DNA]</scope>
    <source>
        <strain evidence="1 2">F 1598</strain>
    </source>
</reference>
<dbReference type="InParanoid" id="A0A0C3FWV4"/>
<name>A0A0C3FWV4_PILCF</name>
<proteinExistence type="predicted"/>
<protein>
    <submittedName>
        <fullName evidence="1">Uncharacterized protein</fullName>
    </submittedName>
</protein>
<organism evidence="1 2">
    <name type="scientific">Piloderma croceum (strain F 1598)</name>
    <dbReference type="NCBI Taxonomy" id="765440"/>
    <lineage>
        <taxon>Eukaryota</taxon>
        <taxon>Fungi</taxon>
        <taxon>Dikarya</taxon>
        <taxon>Basidiomycota</taxon>
        <taxon>Agaricomycotina</taxon>
        <taxon>Agaricomycetes</taxon>
        <taxon>Agaricomycetidae</taxon>
        <taxon>Atheliales</taxon>
        <taxon>Atheliaceae</taxon>
        <taxon>Piloderma</taxon>
    </lineage>
</organism>
<gene>
    <name evidence="1" type="ORF">PILCRDRAFT_449660</name>
</gene>
<dbReference type="AlphaFoldDB" id="A0A0C3FWV4"/>
<accession>A0A0C3FWV4</accession>
<dbReference type="Proteomes" id="UP000054166">
    <property type="component" value="Unassembled WGS sequence"/>
</dbReference>
<reference evidence="2" key="2">
    <citation type="submission" date="2015-01" db="EMBL/GenBank/DDBJ databases">
        <title>Evolutionary Origins and Diversification of the Mycorrhizal Mutualists.</title>
        <authorList>
            <consortium name="DOE Joint Genome Institute"/>
            <consortium name="Mycorrhizal Genomics Consortium"/>
            <person name="Kohler A."/>
            <person name="Kuo A."/>
            <person name="Nagy L.G."/>
            <person name="Floudas D."/>
            <person name="Copeland A."/>
            <person name="Barry K.W."/>
            <person name="Cichocki N."/>
            <person name="Veneault-Fourrey C."/>
            <person name="LaButti K."/>
            <person name="Lindquist E.A."/>
            <person name="Lipzen A."/>
            <person name="Lundell T."/>
            <person name="Morin E."/>
            <person name="Murat C."/>
            <person name="Riley R."/>
            <person name="Ohm R."/>
            <person name="Sun H."/>
            <person name="Tunlid A."/>
            <person name="Henrissat B."/>
            <person name="Grigoriev I.V."/>
            <person name="Hibbett D.S."/>
            <person name="Martin F."/>
        </authorList>
    </citation>
    <scope>NUCLEOTIDE SEQUENCE [LARGE SCALE GENOMIC DNA]</scope>
    <source>
        <strain evidence="2">F 1598</strain>
    </source>
</reference>
<sequence>MYFMYSKLFTTGPKTTYADLGQNCAKMGYVCRAVLYMTILSRFPPKNMYSTCRLALSGSLTLRALGSIEALSTF</sequence>
<keyword evidence="2" id="KW-1185">Reference proteome</keyword>
<evidence type="ECO:0000313" key="2">
    <source>
        <dbReference type="Proteomes" id="UP000054166"/>
    </source>
</evidence>
<evidence type="ECO:0000313" key="1">
    <source>
        <dbReference type="EMBL" id="KIM83041.1"/>
    </source>
</evidence>
<dbReference type="HOGENOM" id="CLU_2688671_0_0_1"/>